<dbReference type="Gene3D" id="3.40.50.12780">
    <property type="entry name" value="N-terminal domain of ligase-like"/>
    <property type="match status" value="1"/>
</dbReference>
<name>A0A6P3XQZ6_DINQU</name>
<evidence type="ECO:0000259" key="5">
    <source>
        <dbReference type="Pfam" id="PF00501"/>
    </source>
</evidence>
<dbReference type="RefSeq" id="XP_014480935.1">
    <property type="nucleotide sequence ID" value="XM_014625449.1"/>
</dbReference>
<dbReference type="GO" id="GO:0005783">
    <property type="term" value="C:endoplasmic reticulum"/>
    <property type="evidence" value="ECO:0007669"/>
    <property type="project" value="TreeGrafter"/>
</dbReference>
<dbReference type="Pfam" id="PF23562">
    <property type="entry name" value="AMP-binding_C_3"/>
    <property type="match status" value="1"/>
</dbReference>
<keyword evidence="2" id="KW-0276">Fatty acid metabolism</keyword>
<evidence type="ECO:0000256" key="3">
    <source>
        <dbReference type="ARBA" id="ARBA00023098"/>
    </source>
</evidence>
<dbReference type="AlphaFoldDB" id="A0A6P3XQZ6"/>
<evidence type="ECO:0000313" key="6">
    <source>
        <dbReference type="Proteomes" id="UP000515204"/>
    </source>
</evidence>
<dbReference type="OrthoDB" id="3633556at2759"/>
<dbReference type="Proteomes" id="UP000515204">
    <property type="component" value="Unplaced"/>
</dbReference>
<dbReference type="PANTHER" id="PTHR43272:SF32">
    <property type="entry name" value="AMP-DEPENDENT SYNTHETASE_LIGASE DOMAIN-CONTAINING PROTEIN"/>
    <property type="match status" value="1"/>
</dbReference>
<keyword evidence="1 7" id="KW-0436">Ligase</keyword>
<evidence type="ECO:0000313" key="7">
    <source>
        <dbReference type="RefSeq" id="XP_014480935.1"/>
    </source>
</evidence>
<keyword evidence="6" id="KW-1185">Reference proteome</keyword>
<evidence type="ECO:0000256" key="1">
    <source>
        <dbReference type="ARBA" id="ARBA00022598"/>
    </source>
</evidence>
<feature type="domain" description="AMP-dependent synthetase/ligase" evidence="5">
    <location>
        <begin position="76"/>
        <end position="495"/>
    </location>
</feature>
<dbReference type="InterPro" id="IPR000873">
    <property type="entry name" value="AMP-dep_synth/lig_dom"/>
</dbReference>
<organism evidence="6 7">
    <name type="scientific">Dinoponera quadriceps</name>
    <name type="common">South American ant</name>
    <dbReference type="NCBI Taxonomy" id="609295"/>
    <lineage>
        <taxon>Eukaryota</taxon>
        <taxon>Metazoa</taxon>
        <taxon>Ecdysozoa</taxon>
        <taxon>Arthropoda</taxon>
        <taxon>Hexapoda</taxon>
        <taxon>Insecta</taxon>
        <taxon>Pterygota</taxon>
        <taxon>Neoptera</taxon>
        <taxon>Endopterygota</taxon>
        <taxon>Hymenoptera</taxon>
        <taxon>Apocrita</taxon>
        <taxon>Aculeata</taxon>
        <taxon>Formicoidea</taxon>
        <taxon>Formicidae</taxon>
        <taxon>Ponerinae</taxon>
        <taxon>Ponerini</taxon>
        <taxon>Dinoponera</taxon>
    </lineage>
</organism>
<proteinExistence type="predicted"/>
<evidence type="ECO:0000256" key="2">
    <source>
        <dbReference type="ARBA" id="ARBA00022832"/>
    </source>
</evidence>
<sequence>MSASQPTEYGLVNGLMKDSKNMHQSIRYAIPSETGLDGPDQVLPSDVDTTCDAKGRVRIKLDGSNPYMTMSIPGIFSRTAQRYPDHIAMVSSPGPDGKRTTYTYREYEQSVRTVAKAFLKLGLERYRSVCILGFNSPQWFIADLAAIYAGGFAAGIYTTNSPEACQYCLEHGQANIVVVEDEKQLAKILKIKSNLPNLKAIIQYEGTPTEKDILSWDELLEIGRKESDEKLLSVLKTIGVNECCILVYTSGTVGNPKAVMLSHDNILYISRCLCETLEIIEKTEIMVSYLPLSHIAAQICDIILGVCMASTTYFADKNALKGSLLKTLLVAQPTIFLGVPRIWEKFYEKMLEKARGNSAVKTWIAKWAKAQGFYYHTNKMNGVDYKHWGYIFAKWLVFDKVKEALGLNKCRFFISAAAPISIDIKNYFLSLDMPVMEVFGMSECGGPHTITDPKNYTFRGVGITLNGVYTKLDNIDEHGEGEICIAGRHVFMGYLNAPEKTAETKDKDGWLHSGDLGKLDSKGNLYVTGRIKELIITSGGENIASNNIEHAILSELPALSNALLVGDKRKYLIVLVTLKCDMDTETGAPLDTLNPDVVNWAKSIGSQAKTITDVISSHDPLIYGEIDKAIKRANEHAISNAQKVQKFEILPHDFSIPTGELGPTLKLKKNVVLKMYEDLIEKMYQ</sequence>
<dbReference type="Pfam" id="PF00501">
    <property type="entry name" value="AMP-binding"/>
    <property type="match status" value="1"/>
</dbReference>
<accession>A0A6P3XQZ6</accession>
<dbReference type="GO" id="GO:0016020">
    <property type="term" value="C:membrane"/>
    <property type="evidence" value="ECO:0007669"/>
    <property type="project" value="TreeGrafter"/>
</dbReference>
<reference evidence="7" key="1">
    <citation type="submission" date="2025-08" db="UniProtKB">
        <authorList>
            <consortium name="RefSeq"/>
        </authorList>
    </citation>
    <scope>IDENTIFICATION</scope>
</reference>
<evidence type="ECO:0000256" key="4">
    <source>
        <dbReference type="ARBA" id="ARBA00026121"/>
    </source>
</evidence>
<dbReference type="PANTHER" id="PTHR43272">
    <property type="entry name" value="LONG-CHAIN-FATTY-ACID--COA LIGASE"/>
    <property type="match status" value="1"/>
</dbReference>
<dbReference type="EC" id="6.2.1.3" evidence="4"/>
<keyword evidence="3" id="KW-0443">Lipid metabolism</keyword>
<dbReference type="GeneID" id="106747681"/>
<dbReference type="CTD" id="44117"/>
<gene>
    <name evidence="7" type="primary">LOC106747681</name>
</gene>
<dbReference type="GO" id="GO:0004467">
    <property type="term" value="F:long-chain fatty acid-CoA ligase activity"/>
    <property type="evidence" value="ECO:0007669"/>
    <property type="project" value="UniProtKB-EC"/>
</dbReference>
<dbReference type="KEGG" id="dqu:106747681"/>
<protein>
    <recommendedName>
        <fullName evidence="4">long-chain-fatty-acid--CoA ligase</fullName>
        <ecNumber evidence="4">6.2.1.3</ecNumber>
    </recommendedName>
</protein>
<dbReference type="SUPFAM" id="SSF56801">
    <property type="entry name" value="Acetyl-CoA synthetase-like"/>
    <property type="match status" value="1"/>
</dbReference>
<dbReference type="InterPro" id="IPR042099">
    <property type="entry name" value="ANL_N_sf"/>
</dbReference>